<dbReference type="SUPFAM" id="SSF56266">
    <property type="entry name" value="DmpA/ArgJ-like"/>
    <property type="match status" value="1"/>
</dbReference>
<evidence type="ECO:0000256" key="2">
    <source>
        <dbReference type="SAM" id="SignalP"/>
    </source>
</evidence>
<name>A0ABW9JDT7_9SPHI</name>
<dbReference type="PANTHER" id="PTHR36512">
    <property type="entry name" value="D-AMINOPEPTIDASE"/>
    <property type="match status" value="1"/>
</dbReference>
<reference evidence="3 4" key="1">
    <citation type="submission" date="2024-12" db="EMBL/GenBank/DDBJ databases">
        <authorList>
            <person name="Hu S."/>
        </authorList>
    </citation>
    <scope>NUCLEOTIDE SEQUENCE [LARGE SCALE GENOMIC DNA]</scope>
    <source>
        <strain evidence="3 4">P-25</strain>
    </source>
</reference>
<gene>
    <name evidence="3" type="ORF">E5L68_000560</name>
</gene>
<organism evidence="3 4">
    <name type="scientific">Pedobacter helvus</name>
    <dbReference type="NCBI Taxonomy" id="2563444"/>
    <lineage>
        <taxon>Bacteria</taxon>
        <taxon>Pseudomonadati</taxon>
        <taxon>Bacteroidota</taxon>
        <taxon>Sphingobacteriia</taxon>
        <taxon>Sphingobacteriales</taxon>
        <taxon>Sphingobacteriaceae</taxon>
        <taxon>Pedobacter</taxon>
    </lineage>
</organism>
<proteinExistence type="inferred from homology"/>
<dbReference type="PANTHER" id="PTHR36512:SF3">
    <property type="entry name" value="BLR5678 PROTEIN"/>
    <property type="match status" value="1"/>
</dbReference>
<comment type="similarity">
    <text evidence="1">Belongs to the peptidase S58 family.</text>
</comment>
<feature type="chain" id="PRO_5045656738" evidence="2">
    <location>
        <begin position="21"/>
        <end position="390"/>
    </location>
</feature>
<evidence type="ECO:0000313" key="4">
    <source>
        <dbReference type="Proteomes" id="UP001517367"/>
    </source>
</evidence>
<feature type="signal peptide" evidence="2">
    <location>
        <begin position="1"/>
        <end position="20"/>
    </location>
</feature>
<accession>A0ABW9JDT7</accession>
<evidence type="ECO:0000313" key="3">
    <source>
        <dbReference type="EMBL" id="MFN0289858.1"/>
    </source>
</evidence>
<sequence>MNIKSLLTLAVVASSLLSFAQEKRGRARDFGVFTGILKTGKYNAITDVAGVKVGHATLIKGDSVRTGVTAIAPHEGNIFQEKVPAAVYIGNGFGKSMGLSQIKELGNLETPILLTNTLNTPLVANALLDYVLAQPGNENVRSVNAMVGETNDGGLNDIRGRHVKTEDVLAALQNAKDGPVAEGCVGAGTGTEALGFKGGIGTSSRVLPKSKGGYTVGVLVQSNFGGVLQVNGAPVGRELNNFYLMDKNKPYKADGSCMIVIATDAPLSDRNLERLAKRSYIAFGNVGAFSSNGSGDYAVAFSTYEKNRIFYNAKNTTRTIDDLNNDNLSPLFLAVWEATEEALLNSLFMATDTKGKKGREVKALPIKKTIEILKKYNALNQNMLPMAIEK</sequence>
<dbReference type="RefSeq" id="WP_138727468.1">
    <property type="nucleotide sequence ID" value="NZ_SRMP02000001.1"/>
</dbReference>
<evidence type="ECO:0000256" key="1">
    <source>
        <dbReference type="ARBA" id="ARBA00007068"/>
    </source>
</evidence>
<dbReference type="Proteomes" id="UP001517367">
    <property type="component" value="Unassembled WGS sequence"/>
</dbReference>
<dbReference type="CDD" id="cd02253">
    <property type="entry name" value="DmpA"/>
    <property type="match status" value="1"/>
</dbReference>
<dbReference type="Gene3D" id="3.60.70.12">
    <property type="entry name" value="L-amino peptidase D-ALA esterase/amidase"/>
    <property type="match status" value="1"/>
</dbReference>
<dbReference type="InterPro" id="IPR005321">
    <property type="entry name" value="Peptidase_S58_DmpA"/>
</dbReference>
<dbReference type="InterPro" id="IPR016117">
    <property type="entry name" value="ArgJ-like_dom_sf"/>
</dbReference>
<dbReference type="Pfam" id="PF03576">
    <property type="entry name" value="Peptidase_S58"/>
    <property type="match status" value="1"/>
</dbReference>
<keyword evidence="4" id="KW-1185">Reference proteome</keyword>
<comment type="caution">
    <text evidence="3">The sequence shown here is derived from an EMBL/GenBank/DDBJ whole genome shotgun (WGS) entry which is preliminary data.</text>
</comment>
<keyword evidence="2" id="KW-0732">Signal</keyword>
<protein>
    <submittedName>
        <fullName evidence="3">P1 family peptidase</fullName>
    </submittedName>
</protein>
<dbReference type="EMBL" id="SRMP02000001">
    <property type="protein sequence ID" value="MFN0289858.1"/>
    <property type="molecule type" value="Genomic_DNA"/>
</dbReference>